<dbReference type="InterPro" id="IPR006311">
    <property type="entry name" value="TAT_signal"/>
</dbReference>
<organism evidence="2 3">
    <name type="scientific">Povalibacter uvarum</name>
    <dbReference type="NCBI Taxonomy" id="732238"/>
    <lineage>
        <taxon>Bacteria</taxon>
        <taxon>Pseudomonadati</taxon>
        <taxon>Pseudomonadota</taxon>
        <taxon>Gammaproteobacteria</taxon>
        <taxon>Steroidobacterales</taxon>
        <taxon>Steroidobacteraceae</taxon>
        <taxon>Povalibacter</taxon>
    </lineage>
</organism>
<gene>
    <name evidence="2" type="ORF">HNQ60_002729</name>
</gene>
<dbReference type="GO" id="GO:0070573">
    <property type="term" value="F:metallodipeptidase activity"/>
    <property type="evidence" value="ECO:0007669"/>
    <property type="project" value="InterPro"/>
</dbReference>
<dbReference type="InterPro" id="IPR008257">
    <property type="entry name" value="Pept_M19"/>
</dbReference>
<sequence>MLDRRTFIGSAMALSLATAAGAATRRSYSKNAYSRAVVIDGLGGPGEFDPSAGPDAPLSARAIADVKASGVTAINVTVNSVGNGPRKFEETVAGIGWCEREIGAHPDVFLKVLTGRDLQTAKSTGRMGLIYGFQDTTMLDADLSRLPTFHGLGVRIVQPVYNRRNVMGDGCLEPADGGLSSLGRELIAELNRLNILVDLSHAGPRTISEGIAACKSPMAITHTGCRALVDVPRNTHDRELKALADRGGVAGIYFMPFLRASGQPQAEDLIRHLEHAVNVCGEDHVGLGTDGVLSAVKLDAQYAEYQRKFFEERQKAGIAAPGEAADVFNLVPQYNDPLRFLTLANDLGARGWSQKRIDKVLGGNFARLFAEVWKG</sequence>
<dbReference type="SUPFAM" id="SSF51556">
    <property type="entry name" value="Metallo-dependent hydrolases"/>
    <property type="match status" value="1"/>
</dbReference>
<dbReference type="PROSITE" id="PS51318">
    <property type="entry name" value="TAT"/>
    <property type="match status" value="1"/>
</dbReference>
<keyword evidence="2" id="KW-0224">Dipeptidase</keyword>
<dbReference type="Pfam" id="PF01244">
    <property type="entry name" value="Peptidase_M19"/>
    <property type="match status" value="1"/>
</dbReference>
<dbReference type="EMBL" id="JACHHZ010000003">
    <property type="protein sequence ID" value="MBB6093848.1"/>
    <property type="molecule type" value="Genomic_DNA"/>
</dbReference>
<protein>
    <submittedName>
        <fullName evidence="2">Membrane dipeptidase</fullName>
        <ecNumber evidence="2">3.4.13.19</ecNumber>
    </submittedName>
</protein>
<evidence type="ECO:0000256" key="1">
    <source>
        <dbReference type="SAM" id="SignalP"/>
    </source>
</evidence>
<dbReference type="PROSITE" id="PS51365">
    <property type="entry name" value="RENAL_DIPEPTIDASE_2"/>
    <property type="match status" value="1"/>
</dbReference>
<name>A0A841HNY2_9GAMM</name>
<accession>A0A841HNY2</accession>
<evidence type="ECO:0000313" key="3">
    <source>
        <dbReference type="Proteomes" id="UP000588068"/>
    </source>
</evidence>
<keyword evidence="3" id="KW-1185">Reference proteome</keyword>
<dbReference type="PANTHER" id="PTHR10443:SF12">
    <property type="entry name" value="DIPEPTIDASE"/>
    <property type="match status" value="1"/>
</dbReference>
<dbReference type="Gene3D" id="3.20.20.140">
    <property type="entry name" value="Metal-dependent hydrolases"/>
    <property type="match status" value="1"/>
</dbReference>
<feature type="signal peptide" evidence="1">
    <location>
        <begin position="1"/>
        <end position="22"/>
    </location>
</feature>
<dbReference type="RefSeq" id="WP_184332598.1">
    <property type="nucleotide sequence ID" value="NZ_JACHHZ010000003.1"/>
</dbReference>
<keyword evidence="2" id="KW-0645">Protease</keyword>
<dbReference type="EC" id="3.4.13.19" evidence="2"/>
<keyword evidence="2" id="KW-0378">Hydrolase</keyword>
<dbReference type="InterPro" id="IPR032466">
    <property type="entry name" value="Metal_Hydrolase"/>
</dbReference>
<dbReference type="Proteomes" id="UP000588068">
    <property type="component" value="Unassembled WGS sequence"/>
</dbReference>
<comment type="caution">
    <text evidence="2">The sequence shown here is derived from an EMBL/GenBank/DDBJ whole genome shotgun (WGS) entry which is preliminary data.</text>
</comment>
<feature type="chain" id="PRO_5033024752" evidence="1">
    <location>
        <begin position="23"/>
        <end position="375"/>
    </location>
</feature>
<evidence type="ECO:0000313" key="2">
    <source>
        <dbReference type="EMBL" id="MBB6093848.1"/>
    </source>
</evidence>
<dbReference type="AlphaFoldDB" id="A0A841HNY2"/>
<proteinExistence type="predicted"/>
<dbReference type="GO" id="GO:0006508">
    <property type="term" value="P:proteolysis"/>
    <property type="evidence" value="ECO:0007669"/>
    <property type="project" value="InterPro"/>
</dbReference>
<keyword evidence="1" id="KW-0732">Signal</keyword>
<reference evidence="2 3" key="1">
    <citation type="submission" date="2020-08" db="EMBL/GenBank/DDBJ databases">
        <title>Genomic Encyclopedia of Type Strains, Phase IV (KMG-IV): sequencing the most valuable type-strain genomes for metagenomic binning, comparative biology and taxonomic classification.</title>
        <authorList>
            <person name="Goeker M."/>
        </authorList>
    </citation>
    <scope>NUCLEOTIDE SEQUENCE [LARGE SCALE GENOMIC DNA]</scope>
    <source>
        <strain evidence="2 3">DSM 26723</strain>
    </source>
</reference>
<dbReference type="PANTHER" id="PTHR10443">
    <property type="entry name" value="MICROSOMAL DIPEPTIDASE"/>
    <property type="match status" value="1"/>
</dbReference>